<dbReference type="GO" id="GO:0004777">
    <property type="term" value="F:succinate-semialdehyde dehydrogenase (NAD+) activity"/>
    <property type="evidence" value="ECO:0007669"/>
    <property type="project" value="TreeGrafter"/>
</dbReference>
<dbReference type="Gene3D" id="3.40.605.10">
    <property type="entry name" value="Aldehyde Dehydrogenase, Chain A, domain 1"/>
    <property type="match status" value="1"/>
</dbReference>
<dbReference type="GO" id="GO:0009450">
    <property type="term" value="P:gamma-aminobutyric acid catabolic process"/>
    <property type="evidence" value="ECO:0007669"/>
    <property type="project" value="InterPro"/>
</dbReference>
<sequence length="483" mass="51667">MQLSDSALFQQQCFIDGQWVSSDDGQTATVTNPFDDSVIGTVPELTAAQVKRAIASAQIAQRAWAKETAATRSGVLRRWFNLIEQHQDDLAYLMTCEQGKALSEAKGEIGYAASFVEWYAEEAKRAYGEMIPTHKADARILVSREPVGVVAAITPWNFPAAMITRKAAPAFAAGCAVVLKPAPDTPFTALALAELAKRAGLPDGLLQVVTGDAISIGEVLTKSKTVRKLSFTGSTRVGKILMEQSASNVKKLSLELGGNAPFIVFDDADINAAVDGAMIAKFRNAGQTCVCANRIYVHDSVYEQFTAKLVDRVRKLKVGNGLDAGTHIGPLINDAAASKVLSHINDAVEKGAKVAFGTLPQHGSRLLVPHVLTDMSDDMLVAHEETFGPLAALFRFSSEEEVVARANATDFGLAAYCYTQSLARAWRMSEALESGIVGINEGLISTTLAPFGGVKESGLGREGAKHGLEEYLEVKYTLMGGLN</sequence>
<dbReference type="InterPro" id="IPR016161">
    <property type="entry name" value="Ald_DH/histidinol_DH"/>
</dbReference>
<dbReference type="SUPFAM" id="SSF53720">
    <property type="entry name" value="ALDH-like"/>
    <property type="match status" value="1"/>
</dbReference>
<dbReference type="FunFam" id="3.40.605.10:FF:000005">
    <property type="entry name" value="Succinate-semialdehyde dehydrogenase I"/>
    <property type="match status" value="1"/>
</dbReference>
<dbReference type="InterPro" id="IPR016162">
    <property type="entry name" value="Ald_DH_N"/>
</dbReference>
<dbReference type="PANTHER" id="PTHR43353:SF5">
    <property type="entry name" value="SUCCINATE-SEMIALDEHYDE DEHYDROGENASE, MITOCHONDRIAL"/>
    <property type="match status" value="1"/>
</dbReference>
<keyword evidence="2 4" id="KW-0560">Oxidoreductase</keyword>
<evidence type="ECO:0000256" key="2">
    <source>
        <dbReference type="ARBA" id="ARBA00023002"/>
    </source>
</evidence>
<comment type="caution">
    <text evidence="6">The sequence shown here is derived from an EMBL/GenBank/DDBJ whole genome shotgun (WGS) entry which is preliminary data.</text>
</comment>
<dbReference type="InterPro" id="IPR010102">
    <property type="entry name" value="Succ_semiAld_DH"/>
</dbReference>
<dbReference type="InterPro" id="IPR016163">
    <property type="entry name" value="Ald_DH_C"/>
</dbReference>
<keyword evidence="7" id="KW-1185">Reference proteome</keyword>
<protein>
    <submittedName>
        <fullName evidence="6">Succinate-semialdehyde dehydrogenase</fullName>
        <ecNumber evidence="6">1.2.1.16</ecNumber>
    </submittedName>
</protein>
<dbReference type="EMBL" id="LKHS01000010">
    <property type="protein sequence ID" value="KQH85526.1"/>
    <property type="molecule type" value="Genomic_DNA"/>
</dbReference>
<dbReference type="InterPro" id="IPR016160">
    <property type="entry name" value="Ald_DH_CS_CYS"/>
</dbReference>
<accession>A0A0Q2RNH1</accession>
<dbReference type="GO" id="GO:0005829">
    <property type="term" value="C:cytosol"/>
    <property type="evidence" value="ECO:0007669"/>
    <property type="project" value="TreeGrafter"/>
</dbReference>
<dbReference type="RefSeq" id="WP_055466366.1">
    <property type="nucleotide sequence ID" value="NZ_LKHS01000010.1"/>
</dbReference>
<dbReference type="InterPro" id="IPR029510">
    <property type="entry name" value="Ald_DH_CS_GLU"/>
</dbReference>
<evidence type="ECO:0000313" key="6">
    <source>
        <dbReference type="EMBL" id="KQH85526.1"/>
    </source>
</evidence>
<dbReference type="PANTHER" id="PTHR43353">
    <property type="entry name" value="SUCCINATE-SEMIALDEHYDE DEHYDROGENASE, MITOCHONDRIAL"/>
    <property type="match status" value="1"/>
</dbReference>
<evidence type="ECO:0000256" key="1">
    <source>
        <dbReference type="ARBA" id="ARBA00009986"/>
    </source>
</evidence>
<reference evidence="6 7" key="1">
    <citation type="submission" date="2015-08" db="EMBL/GenBank/DDBJ databases">
        <title>Antibacterial properties of a collection of Vibrionaceae strains.</title>
        <authorList>
            <person name="Giubergia S."/>
        </authorList>
    </citation>
    <scope>NUCLEOTIDE SEQUENCE [LARGE SCALE GENOMIC DNA]</scope>
    <source>
        <strain evidence="6 7">S0821</strain>
    </source>
</reference>
<dbReference type="EC" id="1.2.1.16" evidence="6"/>
<dbReference type="FunFam" id="3.40.309.10:FF:000004">
    <property type="entry name" value="Succinate-semialdehyde dehydrogenase I"/>
    <property type="match status" value="1"/>
</dbReference>
<organism evidence="6 7">
    <name type="scientific">Vibrio furnissii</name>
    <dbReference type="NCBI Taxonomy" id="29494"/>
    <lineage>
        <taxon>Bacteria</taxon>
        <taxon>Pseudomonadati</taxon>
        <taxon>Pseudomonadota</taxon>
        <taxon>Gammaproteobacteria</taxon>
        <taxon>Vibrionales</taxon>
        <taxon>Vibrionaceae</taxon>
        <taxon>Vibrio</taxon>
    </lineage>
</organism>
<dbReference type="Pfam" id="PF00171">
    <property type="entry name" value="Aldedh"/>
    <property type="match status" value="1"/>
</dbReference>
<dbReference type="NCBIfam" id="TIGR01780">
    <property type="entry name" value="SSADH"/>
    <property type="match status" value="1"/>
</dbReference>
<dbReference type="AlphaFoldDB" id="A0A0Q2RNH1"/>
<dbReference type="InterPro" id="IPR050740">
    <property type="entry name" value="Aldehyde_DH_Superfamily"/>
</dbReference>
<dbReference type="InParanoid" id="A0A0Q2RNH1"/>
<dbReference type="FunFam" id="3.40.605.10:FF:000026">
    <property type="entry name" value="Aldehyde dehydrogenase, putative"/>
    <property type="match status" value="1"/>
</dbReference>
<dbReference type="Proteomes" id="UP000051221">
    <property type="component" value="Unassembled WGS sequence"/>
</dbReference>
<evidence type="ECO:0000259" key="5">
    <source>
        <dbReference type="Pfam" id="PF00171"/>
    </source>
</evidence>
<gene>
    <name evidence="6" type="primary">gabD</name>
    <name evidence="6" type="ORF">AMR76_13570</name>
</gene>
<evidence type="ECO:0000313" key="7">
    <source>
        <dbReference type="Proteomes" id="UP000051221"/>
    </source>
</evidence>
<feature type="domain" description="Aldehyde dehydrogenase" evidence="5">
    <location>
        <begin position="19"/>
        <end position="476"/>
    </location>
</feature>
<dbReference type="Gene3D" id="3.40.309.10">
    <property type="entry name" value="Aldehyde Dehydrogenase, Chain A, domain 2"/>
    <property type="match status" value="1"/>
</dbReference>
<evidence type="ECO:0000256" key="4">
    <source>
        <dbReference type="RuleBase" id="RU003345"/>
    </source>
</evidence>
<comment type="similarity">
    <text evidence="1 4">Belongs to the aldehyde dehydrogenase family.</text>
</comment>
<feature type="active site" evidence="3">
    <location>
        <position position="255"/>
    </location>
</feature>
<name>A0A0Q2RNH1_VIBFU</name>
<dbReference type="InterPro" id="IPR015590">
    <property type="entry name" value="Aldehyde_DH_dom"/>
</dbReference>
<dbReference type="PROSITE" id="PS00687">
    <property type="entry name" value="ALDEHYDE_DEHYDR_GLU"/>
    <property type="match status" value="1"/>
</dbReference>
<dbReference type="PROSITE" id="PS00070">
    <property type="entry name" value="ALDEHYDE_DEHYDR_CYS"/>
    <property type="match status" value="1"/>
</dbReference>
<proteinExistence type="inferred from homology"/>
<evidence type="ECO:0000256" key="3">
    <source>
        <dbReference type="PROSITE-ProRule" id="PRU10007"/>
    </source>
</evidence>
<dbReference type="CDD" id="cd07103">
    <property type="entry name" value="ALDH_F5_SSADH_GabD"/>
    <property type="match status" value="1"/>
</dbReference>